<evidence type="ECO:0000313" key="2">
    <source>
        <dbReference type="EMBL" id="KAL3068780.1"/>
    </source>
</evidence>
<proteinExistence type="predicted"/>
<dbReference type="AlphaFoldDB" id="A0ABD2HTS6"/>
<feature type="compositionally biased region" description="Basic and acidic residues" evidence="1">
    <location>
        <begin position="176"/>
        <end position="191"/>
    </location>
</feature>
<name>A0ABD2HTS6_HETSC</name>
<keyword evidence="3" id="KW-1185">Reference proteome</keyword>
<organism evidence="2 3">
    <name type="scientific">Heterodera schachtii</name>
    <name type="common">Sugarbeet cyst nematode worm</name>
    <name type="synonym">Tylenchus schachtii</name>
    <dbReference type="NCBI Taxonomy" id="97005"/>
    <lineage>
        <taxon>Eukaryota</taxon>
        <taxon>Metazoa</taxon>
        <taxon>Ecdysozoa</taxon>
        <taxon>Nematoda</taxon>
        <taxon>Chromadorea</taxon>
        <taxon>Rhabditida</taxon>
        <taxon>Tylenchina</taxon>
        <taxon>Tylenchomorpha</taxon>
        <taxon>Tylenchoidea</taxon>
        <taxon>Heteroderidae</taxon>
        <taxon>Heteroderinae</taxon>
        <taxon>Heterodera</taxon>
    </lineage>
</organism>
<reference evidence="2 3" key="1">
    <citation type="submission" date="2024-10" db="EMBL/GenBank/DDBJ databases">
        <authorList>
            <person name="Kim D."/>
        </authorList>
    </citation>
    <scope>NUCLEOTIDE SEQUENCE [LARGE SCALE GENOMIC DNA]</scope>
    <source>
        <strain evidence="2">Taebaek</strain>
    </source>
</reference>
<feature type="region of interest" description="Disordered" evidence="1">
    <location>
        <begin position="157"/>
        <end position="191"/>
    </location>
</feature>
<accession>A0ABD2HTS6</accession>
<feature type="compositionally biased region" description="Low complexity" evidence="1">
    <location>
        <begin position="313"/>
        <end position="322"/>
    </location>
</feature>
<feature type="region of interest" description="Disordered" evidence="1">
    <location>
        <begin position="300"/>
        <end position="322"/>
    </location>
</feature>
<feature type="compositionally biased region" description="Low complexity" evidence="1">
    <location>
        <begin position="164"/>
        <end position="174"/>
    </location>
</feature>
<dbReference type="EMBL" id="JBICCN010000440">
    <property type="protein sequence ID" value="KAL3068780.1"/>
    <property type="molecule type" value="Genomic_DNA"/>
</dbReference>
<sequence length="489" mass="55218">MCKRFATSSILCDRNMGMTCCCHGTPTKFQEQNSHVDEFNSVHHRFQSKFNRSPFMESKMTTARPFYKIEEETGNIVKVSHPLFPTSARHFPSFPSLRSKFLAPTKPHQPHKQLAPPALLHNALPADATHALLIPLIVQAPQQQQQQQQVAASAGAVEKASFASSTTTTSSSISMGRERNGEKPQHERSKCECEEEFVPSKISDEEKFGKNCCERKRDLCDKLTRSMNAKNSMEHFLKNFMAKHGNPAGSDLVDDHLVKHPADRDSFDNLMDRLAEISAKLDNWKHTMRAKFNFHDEPLVVSKNQPSSPQPSPLQQQQQQQFPMVSFSSYKKNQIDNAPNSGAKFEHEITANGTMNNNNSTLVDQIIPENNMTTMTTTIGAIITTTTVMEETTTTTTKPQIEKIISIQERLKNEFATLLGIVEENDRKNANSYEKNAVKQRALPNVQTEEFGAFKNMNDSQISKLPDEKNVFSRWLKCKDRSKVLSLCL</sequence>
<comment type="caution">
    <text evidence="2">The sequence shown here is derived from an EMBL/GenBank/DDBJ whole genome shotgun (WGS) entry which is preliminary data.</text>
</comment>
<evidence type="ECO:0000313" key="3">
    <source>
        <dbReference type="Proteomes" id="UP001620645"/>
    </source>
</evidence>
<protein>
    <submittedName>
        <fullName evidence="2">Uncharacterized protein</fullName>
    </submittedName>
</protein>
<evidence type="ECO:0000256" key="1">
    <source>
        <dbReference type="SAM" id="MobiDB-lite"/>
    </source>
</evidence>
<gene>
    <name evidence="2" type="ORF">niasHS_017346</name>
</gene>
<dbReference type="Proteomes" id="UP001620645">
    <property type="component" value="Unassembled WGS sequence"/>
</dbReference>